<dbReference type="InterPro" id="IPR006175">
    <property type="entry name" value="YjgF/YER057c/UK114"/>
</dbReference>
<evidence type="ECO:0000256" key="1">
    <source>
        <dbReference type="ARBA" id="ARBA00010552"/>
    </source>
</evidence>
<evidence type="ECO:0000313" key="2">
    <source>
        <dbReference type="EMBL" id="KZB02244.1"/>
    </source>
</evidence>
<dbReference type="InterPro" id="IPR035959">
    <property type="entry name" value="RutC-like_sf"/>
</dbReference>
<dbReference type="SUPFAM" id="SSF55298">
    <property type="entry name" value="YjgF-like"/>
    <property type="match status" value="1"/>
</dbReference>
<dbReference type="CDD" id="cd00448">
    <property type="entry name" value="YjgF_YER057c_UK114_family"/>
    <property type="match status" value="1"/>
</dbReference>
<dbReference type="GO" id="GO:0005829">
    <property type="term" value="C:cytosol"/>
    <property type="evidence" value="ECO:0007669"/>
    <property type="project" value="TreeGrafter"/>
</dbReference>
<dbReference type="AlphaFoldDB" id="A0A154INS8"/>
<dbReference type="Gene3D" id="3.30.1330.40">
    <property type="entry name" value="RutC-like"/>
    <property type="match status" value="1"/>
</dbReference>
<name>A0A154INS8_RHILE</name>
<dbReference type="Pfam" id="PF01042">
    <property type="entry name" value="Ribonuc_L-PSP"/>
    <property type="match status" value="1"/>
</dbReference>
<proteinExistence type="inferred from homology"/>
<organism evidence="2">
    <name type="scientific">Rhizobium leguminosarum</name>
    <dbReference type="NCBI Taxonomy" id="384"/>
    <lineage>
        <taxon>Bacteria</taxon>
        <taxon>Pseudomonadati</taxon>
        <taxon>Pseudomonadota</taxon>
        <taxon>Alphaproteobacteria</taxon>
        <taxon>Hyphomicrobiales</taxon>
        <taxon>Rhizobiaceae</taxon>
        <taxon>Rhizobium/Agrobacterium group</taxon>
        <taxon>Rhizobium</taxon>
    </lineage>
</organism>
<comment type="caution">
    <text evidence="2">The sequence shown here is derived from an EMBL/GenBank/DDBJ whole genome shotgun (WGS) entry which is preliminary data.</text>
</comment>
<gene>
    <name evidence="2" type="ORF">A4A59_10805</name>
</gene>
<comment type="similarity">
    <text evidence="1">Belongs to the RutC family.</text>
</comment>
<accession>A0A154INS8</accession>
<dbReference type="EMBL" id="LVYU01000068">
    <property type="protein sequence ID" value="KZB02244.1"/>
    <property type="molecule type" value="Genomic_DNA"/>
</dbReference>
<dbReference type="GO" id="GO:0019239">
    <property type="term" value="F:deaminase activity"/>
    <property type="evidence" value="ECO:0007669"/>
    <property type="project" value="TreeGrafter"/>
</dbReference>
<reference evidence="2" key="1">
    <citation type="submission" date="2016-03" db="EMBL/GenBank/DDBJ databases">
        <title>Microsymbionts genomes from the relict species Vavilovia formosa.</title>
        <authorList>
            <person name="Chirak E."/>
            <person name="Kimeklis A."/>
            <person name="Kopat V."/>
            <person name="Andronov E."/>
        </authorList>
    </citation>
    <scope>NUCLEOTIDE SEQUENCE [LARGE SCALE GENOMIC DNA]</scope>
    <source>
        <strain evidence="2">Vaf12</strain>
    </source>
</reference>
<dbReference type="RefSeq" id="WP_062940620.1">
    <property type="nucleotide sequence ID" value="NZ_CP171844.1"/>
</dbReference>
<sequence>MEMIAHNPANGIYAASPDYIHALEVRQMSRLLFVSGTMGLDQQGMAAADLEGQLELIWSHLRAILSSADMTVDNIVRLTSYLSDGAFMEANQNARLRALGGRAVPTTAIIVETLRDDWLVEIEIIAAG</sequence>
<dbReference type="PANTHER" id="PTHR11803:SF58">
    <property type="entry name" value="PROTEIN HMF1-RELATED"/>
    <property type="match status" value="1"/>
</dbReference>
<dbReference type="PANTHER" id="PTHR11803">
    <property type="entry name" value="2-IMINOBUTANOATE/2-IMINOPROPANOATE DEAMINASE RIDA"/>
    <property type="match status" value="1"/>
</dbReference>
<protein>
    <submittedName>
        <fullName evidence="2">Enamine deaminase RidA</fullName>
    </submittedName>
</protein>